<dbReference type="Proteomes" id="UP001302274">
    <property type="component" value="Unassembled WGS sequence"/>
</dbReference>
<proteinExistence type="predicted"/>
<organism evidence="1 2">
    <name type="scientific">Bacteriovorax antarcticus</name>
    <dbReference type="NCBI Taxonomy" id="3088717"/>
    <lineage>
        <taxon>Bacteria</taxon>
        <taxon>Pseudomonadati</taxon>
        <taxon>Bdellovibrionota</taxon>
        <taxon>Bacteriovoracia</taxon>
        <taxon>Bacteriovoracales</taxon>
        <taxon>Bacteriovoracaceae</taxon>
        <taxon>Bacteriovorax</taxon>
    </lineage>
</organism>
<sequence>MSTSSSNQTPNHLITTAILGEFESISQKFSAFQNTNSLSCPPGCGKCCFKADIYCAPIELLPLAMELLNRGEAETYLEKCQDIKEDRCLFLSVQDEKTGKGTCTEYKYRPLVCRTFGVAPRHDKNGLVNFSVCTTLKETNPESFAKLQKRDFTDVEIPFIDQSKNKLACLDPRLAEEEFPINESLAMILEKVLFYESFNASPRN</sequence>
<evidence type="ECO:0000313" key="2">
    <source>
        <dbReference type="Proteomes" id="UP001302274"/>
    </source>
</evidence>
<dbReference type="Pfam" id="PF03692">
    <property type="entry name" value="CxxCxxCC"/>
    <property type="match status" value="1"/>
</dbReference>
<comment type="caution">
    <text evidence="1">The sequence shown here is derived from an EMBL/GenBank/DDBJ whole genome shotgun (WGS) entry which is preliminary data.</text>
</comment>
<gene>
    <name evidence="1" type="ORF">SHI21_03700</name>
</gene>
<reference evidence="1 2" key="1">
    <citation type="submission" date="2023-11" db="EMBL/GenBank/DDBJ databases">
        <title>A Novel Polar Bacteriovorax (B. antarcticus) Isolated from the Biocrust in Antarctica.</title>
        <authorList>
            <person name="Mun W."/>
            <person name="Choi S.Y."/>
            <person name="Mitchell R.J."/>
        </authorList>
    </citation>
    <scope>NUCLEOTIDE SEQUENCE [LARGE SCALE GENOMIC DNA]</scope>
    <source>
        <strain evidence="1 2">PP10</strain>
    </source>
</reference>
<evidence type="ECO:0000313" key="1">
    <source>
        <dbReference type="EMBL" id="MEA9355286.1"/>
    </source>
</evidence>
<name>A0ABU5VQG5_9BACT</name>
<keyword evidence="2" id="KW-1185">Reference proteome</keyword>
<dbReference type="RefSeq" id="WP_323574773.1">
    <property type="nucleotide sequence ID" value="NZ_JAYGJQ010000001.1"/>
</dbReference>
<dbReference type="InterPro" id="IPR005358">
    <property type="entry name" value="Puta_zinc/iron-chelating_dom"/>
</dbReference>
<dbReference type="EMBL" id="JAYGJQ010000001">
    <property type="protein sequence ID" value="MEA9355286.1"/>
    <property type="molecule type" value="Genomic_DNA"/>
</dbReference>
<accession>A0ABU5VQG5</accession>
<protein>
    <submittedName>
        <fullName evidence="1">YkgJ family cysteine cluster protein</fullName>
    </submittedName>
</protein>